<proteinExistence type="inferred from homology"/>
<evidence type="ECO:0000313" key="14">
    <source>
        <dbReference type="Proteomes" id="UP000219564"/>
    </source>
</evidence>
<evidence type="ECO:0000256" key="4">
    <source>
        <dbReference type="ARBA" id="ARBA00012149"/>
    </source>
</evidence>
<evidence type="ECO:0000256" key="12">
    <source>
        <dbReference type="SAM" id="Phobius"/>
    </source>
</evidence>
<accession>A0AAX2H3E2</accession>
<evidence type="ECO:0000256" key="5">
    <source>
        <dbReference type="ARBA" id="ARBA00022603"/>
    </source>
</evidence>
<sequence>MHGNTRLESSISTLAGKLAALAYSLLSYALFLLVFIYFIGFLSSIGVPKGIDTAVSRVSWPWAIVIDVLLITLFAIQHSGMARKAFKHWWLRFVPAPIERATYVLFSSAVLALMIWLWQPVSITVWRFESPLAVALLTSVYWLGWALVLVATFLISHLELFGIKQALDTVLRLKAPDTSFKTPLLYKLVRHPMYAGFLMAFWATPHMTVGRLVFAVTCTLYIVIGSRLEEKDLLELFGDPYRRYQQRIGRLIPFVGRRKLPVLSPQKGCICSEDE</sequence>
<evidence type="ECO:0000256" key="1">
    <source>
        <dbReference type="ARBA" id="ARBA00002096"/>
    </source>
</evidence>
<evidence type="ECO:0000256" key="10">
    <source>
        <dbReference type="ARBA" id="ARBA00023136"/>
    </source>
</evidence>
<name>A0AAX2H3E2_9PSED</name>
<comment type="subcellular location">
    <subcellularLocation>
        <location evidence="2">Membrane</location>
        <topology evidence="2">Multi-pass membrane protein</topology>
    </subcellularLocation>
</comment>
<keyword evidence="10 12" id="KW-0472">Membrane</keyword>
<dbReference type="RefSeq" id="WP_097191439.1">
    <property type="nucleotide sequence ID" value="NZ_OBKZ01000008.1"/>
</dbReference>
<dbReference type="AlphaFoldDB" id="A0AAX2H3E2"/>
<comment type="similarity">
    <text evidence="3">Belongs to the nurim family.</text>
</comment>
<evidence type="ECO:0000256" key="3">
    <source>
        <dbReference type="ARBA" id="ARBA00010631"/>
    </source>
</evidence>
<dbReference type="PANTHER" id="PTHR31040">
    <property type="entry name" value="NURIM"/>
    <property type="match status" value="1"/>
</dbReference>
<feature type="transmembrane region" description="Helical" evidence="12">
    <location>
        <begin position="20"/>
        <end position="40"/>
    </location>
</feature>
<comment type="caution">
    <text evidence="13">The sequence shown here is derived from an EMBL/GenBank/DDBJ whole genome shotgun (WGS) entry which is preliminary data.</text>
</comment>
<dbReference type="Gene3D" id="1.20.120.1630">
    <property type="match status" value="1"/>
</dbReference>
<keyword evidence="9 12" id="KW-1133">Transmembrane helix</keyword>
<dbReference type="Proteomes" id="UP000219564">
    <property type="component" value="Unassembled WGS sequence"/>
</dbReference>
<evidence type="ECO:0000256" key="11">
    <source>
        <dbReference type="ARBA" id="ARBA00048134"/>
    </source>
</evidence>
<feature type="transmembrane region" description="Helical" evidence="12">
    <location>
        <begin position="101"/>
        <end position="119"/>
    </location>
</feature>
<keyword evidence="5" id="KW-0489">Methyltransferase</keyword>
<evidence type="ECO:0000256" key="6">
    <source>
        <dbReference type="ARBA" id="ARBA00022679"/>
    </source>
</evidence>
<dbReference type="EC" id="2.1.1.334" evidence="4"/>
<feature type="transmembrane region" description="Helical" evidence="12">
    <location>
        <begin position="60"/>
        <end position="80"/>
    </location>
</feature>
<comment type="function">
    <text evidence="1">Catalyzes the methylation of methanethiol (MeSH) to yield dimethylsulphide (DMS).</text>
</comment>
<feature type="transmembrane region" description="Helical" evidence="12">
    <location>
        <begin position="139"/>
        <end position="163"/>
    </location>
</feature>
<dbReference type="GO" id="GO:0032259">
    <property type="term" value="P:methylation"/>
    <property type="evidence" value="ECO:0007669"/>
    <property type="project" value="UniProtKB-KW"/>
</dbReference>
<dbReference type="GO" id="GO:0016020">
    <property type="term" value="C:membrane"/>
    <property type="evidence" value="ECO:0007669"/>
    <property type="project" value="UniProtKB-SubCell"/>
</dbReference>
<dbReference type="NCBIfam" id="NF045656">
    <property type="entry name" value="MeththiolMtaseMddA"/>
    <property type="match status" value="1"/>
</dbReference>
<dbReference type="EMBL" id="OBKZ01000008">
    <property type="protein sequence ID" value="SOB50206.1"/>
    <property type="molecule type" value="Genomic_DNA"/>
</dbReference>
<evidence type="ECO:0000256" key="7">
    <source>
        <dbReference type="ARBA" id="ARBA00022691"/>
    </source>
</evidence>
<protein>
    <recommendedName>
        <fullName evidence="4">methanethiol S-methyltransferase</fullName>
        <ecNumber evidence="4">2.1.1.334</ecNumber>
    </recommendedName>
</protein>
<keyword evidence="7" id="KW-0949">S-adenosyl-L-methionine</keyword>
<comment type="catalytic activity">
    <reaction evidence="11">
        <text>methanethiol + S-adenosyl-L-methionine = dimethyl sulfide + S-adenosyl-L-homocysteine + H(+)</text>
        <dbReference type="Rhea" id="RHEA:50428"/>
        <dbReference type="ChEBI" id="CHEBI:15378"/>
        <dbReference type="ChEBI" id="CHEBI:16007"/>
        <dbReference type="ChEBI" id="CHEBI:17437"/>
        <dbReference type="ChEBI" id="CHEBI:57856"/>
        <dbReference type="ChEBI" id="CHEBI:59789"/>
        <dbReference type="EC" id="2.1.1.334"/>
    </reaction>
</comment>
<evidence type="ECO:0000256" key="2">
    <source>
        <dbReference type="ARBA" id="ARBA00004141"/>
    </source>
</evidence>
<evidence type="ECO:0000256" key="8">
    <source>
        <dbReference type="ARBA" id="ARBA00022692"/>
    </source>
</evidence>
<reference evidence="13 14" key="1">
    <citation type="submission" date="2017-08" db="EMBL/GenBank/DDBJ databases">
        <authorList>
            <person name="Chaillou S."/>
        </authorList>
    </citation>
    <scope>NUCLEOTIDE SEQUENCE [LARGE SCALE GENOMIC DNA]</scope>
    <source>
        <strain evidence="13 14">MFPA15A1205</strain>
    </source>
</reference>
<dbReference type="InterPro" id="IPR033580">
    <property type="entry name" value="Nurim-like"/>
</dbReference>
<dbReference type="GO" id="GO:0008168">
    <property type="term" value="F:methyltransferase activity"/>
    <property type="evidence" value="ECO:0007669"/>
    <property type="project" value="UniProtKB-KW"/>
</dbReference>
<dbReference type="InterPro" id="IPR054700">
    <property type="entry name" value="MddA"/>
</dbReference>
<evidence type="ECO:0000313" key="13">
    <source>
        <dbReference type="EMBL" id="SOB50206.1"/>
    </source>
</evidence>
<gene>
    <name evidence="13" type="ORF">PLUA15_160249</name>
</gene>
<evidence type="ECO:0000256" key="9">
    <source>
        <dbReference type="ARBA" id="ARBA00022989"/>
    </source>
</evidence>
<keyword evidence="6" id="KW-0808">Transferase</keyword>
<organism evidence="13 14">
    <name type="scientific">Pseudomonas lundensis</name>
    <dbReference type="NCBI Taxonomy" id="86185"/>
    <lineage>
        <taxon>Bacteria</taxon>
        <taxon>Pseudomonadati</taxon>
        <taxon>Pseudomonadota</taxon>
        <taxon>Gammaproteobacteria</taxon>
        <taxon>Pseudomonadales</taxon>
        <taxon>Pseudomonadaceae</taxon>
        <taxon>Pseudomonas</taxon>
    </lineage>
</organism>
<keyword evidence="8 12" id="KW-0812">Transmembrane</keyword>
<dbReference type="PANTHER" id="PTHR31040:SF1">
    <property type="entry name" value="NURIM"/>
    <property type="match status" value="1"/>
</dbReference>